<evidence type="ECO:0000313" key="2">
    <source>
        <dbReference type="EMBL" id="GAA3975498.1"/>
    </source>
</evidence>
<name>A0ABP7Q398_9SPHI</name>
<dbReference type="InterPro" id="IPR000182">
    <property type="entry name" value="GNAT_dom"/>
</dbReference>
<feature type="domain" description="N-acetyltransferase" evidence="1">
    <location>
        <begin position="1"/>
        <end position="139"/>
    </location>
</feature>
<dbReference type="Proteomes" id="UP001500742">
    <property type="component" value="Unassembled WGS sequence"/>
</dbReference>
<dbReference type="CDD" id="cd04301">
    <property type="entry name" value="NAT_SF"/>
    <property type="match status" value="1"/>
</dbReference>
<proteinExistence type="predicted"/>
<gene>
    <name evidence="2" type="ORF">GCM10022210_27480</name>
</gene>
<comment type="caution">
    <text evidence="2">The sequence shown here is derived from an EMBL/GenBank/DDBJ whole genome shotgun (WGS) entry which is preliminary data.</text>
</comment>
<evidence type="ECO:0000259" key="1">
    <source>
        <dbReference type="PROSITE" id="PS51186"/>
    </source>
</evidence>
<dbReference type="InterPro" id="IPR016181">
    <property type="entry name" value="Acyl_CoA_acyltransferase"/>
</dbReference>
<dbReference type="RefSeq" id="WP_259087597.1">
    <property type="nucleotide sequence ID" value="NZ_BAAAZC010000019.1"/>
</dbReference>
<dbReference type="Gene3D" id="3.40.630.30">
    <property type="match status" value="1"/>
</dbReference>
<reference evidence="3" key="1">
    <citation type="journal article" date="2019" name="Int. J. Syst. Evol. Microbiol.">
        <title>The Global Catalogue of Microorganisms (GCM) 10K type strain sequencing project: providing services to taxonomists for standard genome sequencing and annotation.</title>
        <authorList>
            <consortium name="The Broad Institute Genomics Platform"/>
            <consortium name="The Broad Institute Genome Sequencing Center for Infectious Disease"/>
            <person name="Wu L."/>
            <person name="Ma J."/>
        </authorList>
    </citation>
    <scope>NUCLEOTIDE SEQUENCE [LARGE SCALE GENOMIC DNA]</scope>
    <source>
        <strain evidence="3">JCM 16601</strain>
    </source>
</reference>
<evidence type="ECO:0000313" key="3">
    <source>
        <dbReference type="Proteomes" id="UP001500742"/>
    </source>
</evidence>
<accession>A0ABP7Q398</accession>
<dbReference type="EMBL" id="BAAAZC010000019">
    <property type="protein sequence ID" value="GAA3975498.1"/>
    <property type="molecule type" value="Genomic_DNA"/>
</dbReference>
<dbReference type="PROSITE" id="PS51186">
    <property type="entry name" value="GNAT"/>
    <property type="match status" value="1"/>
</dbReference>
<dbReference type="Pfam" id="PF00583">
    <property type="entry name" value="Acetyltransf_1"/>
    <property type="match status" value="1"/>
</dbReference>
<keyword evidence="3" id="KW-1185">Reference proteome</keyword>
<dbReference type="SUPFAM" id="SSF55729">
    <property type="entry name" value="Acyl-CoA N-acyltransferases (Nat)"/>
    <property type="match status" value="1"/>
</dbReference>
<organism evidence="2 3">
    <name type="scientific">Mucilaginibacter dorajii</name>
    <dbReference type="NCBI Taxonomy" id="692994"/>
    <lineage>
        <taxon>Bacteria</taxon>
        <taxon>Pseudomonadati</taxon>
        <taxon>Bacteroidota</taxon>
        <taxon>Sphingobacteriia</taxon>
        <taxon>Sphingobacteriales</taxon>
        <taxon>Sphingobacteriaceae</taxon>
        <taxon>Mucilaginibacter</taxon>
    </lineage>
</organism>
<sequence length="139" mass="16104">MIIRDFSEDDRNALRNIYLVSRRQTFSWFDTSGYTLNDFDKDTEGERILVADKDGAILGFISCWLQDNFIHHLFVHPAYINQGVGKALLSEAIAMLNKPVTLKCLRRNENALAFYRTQGWQIEEKGEGKPGDYFLMSYQ</sequence>
<protein>
    <submittedName>
        <fullName evidence="2">GNAT family N-acetyltransferase</fullName>
    </submittedName>
</protein>